<dbReference type="InterPro" id="IPR020449">
    <property type="entry name" value="Tscrpt_reg_AraC-type_HTH"/>
</dbReference>
<dbReference type="InterPro" id="IPR011006">
    <property type="entry name" value="CheY-like_superfamily"/>
</dbReference>
<feature type="modified residue" description="4-aspartylphosphate" evidence="4">
    <location>
        <position position="56"/>
    </location>
</feature>
<evidence type="ECO:0000259" key="5">
    <source>
        <dbReference type="PROSITE" id="PS01124"/>
    </source>
</evidence>
<reference evidence="7" key="1">
    <citation type="submission" date="2016-08" db="EMBL/GenBank/DDBJ databases">
        <title>Complete Genome Seqeunce of Paenibacillus sp. BIHB 4019 from tea rhizoplane.</title>
        <authorList>
            <person name="Thakur R."/>
            <person name="Swarnkar M.K."/>
            <person name="Gulati A."/>
        </authorList>
    </citation>
    <scope>NUCLEOTIDE SEQUENCE [LARGE SCALE GENOMIC DNA]</scope>
    <source>
        <strain evidence="7">BIHB4019</strain>
    </source>
</reference>
<dbReference type="PANTHER" id="PTHR43280">
    <property type="entry name" value="ARAC-FAMILY TRANSCRIPTIONAL REGULATOR"/>
    <property type="match status" value="1"/>
</dbReference>
<evidence type="ECO:0000256" key="2">
    <source>
        <dbReference type="ARBA" id="ARBA00023125"/>
    </source>
</evidence>
<dbReference type="Pfam" id="PF00072">
    <property type="entry name" value="Response_reg"/>
    <property type="match status" value="1"/>
</dbReference>
<dbReference type="EMBL" id="CP016808">
    <property type="protein sequence ID" value="ANY66760.1"/>
    <property type="molecule type" value="Genomic_DNA"/>
</dbReference>
<dbReference type="CDD" id="cd17536">
    <property type="entry name" value="REC_YesN-like"/>
    <property type="match status" value="1"/>
</dbReference>
<dbReference type="PANTHER" id="PTHR43280:SF28">
    <property type="entry name" value="HTH-TYPE TRANSCRIPTIONAL ACTIVATOR RHAS"/>
    <property type="match status" value="1"/>
</dbReference>
<proteinExistence type="predicted"/>
<evidence type="ECO:0000256" key="3">
    <source>
        <dbReference type="ARBA" id="ARBA00023163"/>
    </source>
</evidence>
<sequence>MWNLLVVEDESIARLGLRHMVDWEKYGVHWKAEASNGEEALLAMDAQQPIHIILTDIRMPGMDGLAFAKKALERYPGVQIIFISSYDNFTYAKEAIRLGAVNYLHKPTMDEEEIGASLLKAAAKLALTSAPQPSYTEEEKNQYLLSLLDEHTFPEQPLLAELEQSAFETGFRLTVFRKRDDAAPMQDARHLRFRSLQHLIAEFVTKEWGGLVFHRNYREVIWLCPQYAGSTDAAQARGHGEYADTGQEGSKSPAELNKLLDMVRQKTLELLNVAIICSVSSCYSSLEELPKAYMETLLQLPLNEQSDNFIVRKSKAFIDQHLLEDLSLVKVAASIHVSPSYLSRIFQKEIGESFSEYVIRHKIEHAQQLLRTTNCKVYEISAAIGYMNPHYFSKLFKERTGVSPLEYRNQ</sequence>
<dbReference type="PROSITE" id="PS01124">
    <property type="entry name" value="HTH_ARAC_FAMILY_2"/>
    <property type="match status" value="1"/>
</dbReference>
<dbReference type="SUPFAM" id="SSF46689">
    <property type="entry name" value="Homeodomain-like"/>
    <property type="match status" value="2"/>
</dbReference>
<evidence type="ECO:0000259" key="6">
    <source>
        <dbReference type="PROSITE" id="PS50110"/>
    </source>
</evidence>
<evidence type="ECO:0000256" key="4">
    <source>
        <dbReference type="PROSITE-ProRule" id="PRU00169"/>
    </source>
</evidence>
<dbReference type="PROSITE" id="PS00041">
    <property type="entry name" value="HTH_ARAC_FAMILY_1"/>
    <property type="match status" value="1"/>
</dbReference>
<name>A0A1B2DGC2_9BACL</name>
<dbReference type="Gene3D" id="3.40.50.2300">
    <property type="match status" value="1"/>
</dbReference>
<feature type="domain" description="Response regulatory" evidence="6">
    <location>
        <begin position="3"/>
        <end position="121"/>
    </location>
</feature>
<accession>A0A1B2DGC2</accession>
<dbReference type="GO" id="GO:0003700">
    <property type="term" value="F:DNA-binding transcription factor activity"/>
    <property type="evidence" value="ECO:0007669"/>
    <property type="project" value="InterPro"/>
</dbReference>
<dbReference type="InterPro" id="IPR018060">
    <property type="entry name" value="HTH_AraC"/>
</dbReference>
<dbReference type="RefSeq" id="WP_099518044.1">
    <property type="nucleotide sequence ID" value="NZ_CP016808.1"/>
</dbReference>
<keyword evidence="2 7" id="KW-0238">DNA-binding</keyword>
<dbReference type="PROSITE" id="PS50110">
    <property type="entry name" value="RESPONSE_REGULATORY"/>
    <property type="match status" value="1"/>
</dbReference>
<protein>
    <submittedName>
        <fullName evidence="7">DNA-binding response regulator</fullName>
    </submittedName>
</protein>
<dbReference type="GO" id="GO:0043565">
    <property type="term" value="F:sequence-specific DNA binding"/>
    <property type="evidence" value="ECO:0007669"/>
    <property type="project" value="InterPro"/>
</dbReference>
<dbReference type="SMART" id="SM00448">
    <property type="entry name" value="REC"/>
    <property type="match status" value="1"/>
</dbReference>
<feature type="domain" description="HTH araC/xylS-type" evidence="5">
    <location>
        <begin position="312"/>
        <end position="410"/>
    </location>
</feature>
<dbReference type="AlphaFoldDB" id="A0A1B2DGC2"/>
<keyword evidence="4" id="KW-0597">Phosphoprotein</keyword>
<dbReference type="SMART" id="SM00342">
    <property type="entry name" value="HTH_ARAC"/>
    <property type="match status" value="1"/>
</dbReference>
<evidence type="ECO:0000313" key="7">
    <source>
        <dbReference type="EMBL" id="ANY66760.1"/>
    </source>
</evidence>
<evidence type="ECO:0000256" key="1">
    <source>
        <dbReference type="ARBA" id="ARBA00023015"/>
    </source>
</evidence>
<dbReference type="Gene3D" id="1.10.10.60">
    <property type="entry name" value="Homeodomain-like"/>
    <property type="match status" value="2"/>
</dbReference>
<keyword evidence="1" id="KW-0805">Transcription regulation</keyword>
<dbReference type="InterPro" id="IPR009057">
    <property type="entry name" value="Homeodomain-like_sf"/>
</dbReference>
<keyword evidence="3" id="KW-0804">Transcription</keyword>
<dbReference type="Pfam" id="PF12833">
    <property type="entry name" value="HTH_18"/>
    <property type="match status" value="1"/>
</dbReference>
<dbReference type="InterPro" id="IPR018062">
    <property type="entry name" value="HTH_AraC-typ_CS"/>
</dbReference>
<dbReference type="SUPFAM" id="SSF52172">
    <property type="entry name" value="CheY-like"/>
    <property type="match status" value="1"/>
</dbReference>
<dbReference type="InterPro" id="IPR001789">
    <property type="entry name" value="Sig_transdc_resp-reg_receiver"/>
</dbReference>
<dbReference type="PRINTS" id="PR00032">
    <property type="entry name" value="HTHARAC"/>
</dbReference>
<dbReference type="GO" id="GO:0000160">
    <property type="term" value="P:phosphorelay signal transduction system"/>
    <property type="evidence" value="ECO:0007669"/>
    <property type="project" value="InterPro"/>
</dbReference>
<organism evidence="7">
    <name type="scientific">Paenibacillus sp. BIHB 4019</name>
    <dbReference type="NCBI Taxonomy" id="1870819"/>
    <lineage>
        <taxon>Bacteria</taxon>
        <taxon>Bacillati</taxon>
        <taxon>Bacillota</taxon>
        <taxon>Bacilli</taxon>
        <taxon>Bacillales</taxon>
        <taxon>Paenibacillaceae</taxon>
        <taxon>Paenibacillus</taxon>
    </lineage>
</organism>
<gene>
    <name evidence="7" type="ORF">BBD42_10015</name>
</gene>